<dbReference type="PANTHER" id="PTHR11122:SF13">
    <property type="entry name" value="GLUCOSE-6-PHOSPHATE 1-EPIMERASE"/>
    <property type="match status" value="1"/>
</dbReference>
<dbReference type="AlphaFoldDB" id="A0AAV0TZ59"/>
<dbReference type="EMBL" id="CANTFL010000925">
    <property type="protein sequence ID" value="CAI5728744.1"/>
    <property type="molecule type" value="Genomic_DNA"/>
</dbReference>
<dbReference type="GO" id="GO:0047938">
    <property type="term" value="F:glucose-6-phosphate 1-epimerase activity"/>
    <property type="evidence" value="ECO:0007669"/>
    <property type="project" value="TreeGrafter"/>
</dbReference>
<protein>
    <submittedName>
        <fullName evidence="1">Uncharacterized protein</fullName>
    </submittedName>
</protein>
<organism evidence="1 2">
    <name type="scientific">Hyaloperonospora brassicae</name>
    <name type="common">Brassica downy mildew</name>
    <name type="synonym">Peronospora brassicae</name>
    <dbReference type="NCBI Taxonomy" id="162125"/>
    <lineage>
        <taxon>Eukaryota</taxon>
        <taxon>Sar</taxon>
        <taxon>Stramenopiles</taxon>
        <taxon>Oomycota</taxon>
        <taxon>Peronosporomycetes</taxon>
        <taxon>Peronosporales</taxon>
        <taxon>Peronosporaceae</taxon>
        <taxon>Hyaloperonospora</taxon>
    </lineage>
</organism>
<dbReference type="SUPFAM" id="SSF74650">
    <property type="entry name" value="Galactose mutarotase-like"/>
    <property type="match status" value="1"/>
</dbReference>
<evidence type="ECO:0000313" key="2">
    <source>
        <dbReference type="Proteomes" id="UP001162031"/>
    </source>
</evidence>
<dbReference type="GO" id="GO:0005975">
    <property type="term" value="P:carbohydrate metabolic process"/>
    <property type="evidence" value="ECO:0007669"/>
    <property type="project" value="InterPro"/>
</dbReference>
<dbReference type="GO" id="GO:0005737">
    <property type="term" value="C:cytoplasm"/>
    <property type="evidence" value="ECO:0007669"/>
    <property type="project" value="TreeGrafter"/>
</dbReference>
<dbReference type="Gene3D" id="2.70.98.10">
    <property type="match status" value="1"/>
</dbReference>
<name>A0AAV0TZ59_HYABA</name>
<keyword evidence="2" id="KW-1185">Reference proteome</keyword>
<dbReference type="InterPro" id="IPR011013">
    <property type="entry name" value="Gal_mutarotase_sf_dom"/>
</dbReference>
<evidence type="ECO:0000313" key="1">
    <source>
        <dbReference type="EMBL" id="CAI5728744.1"/>
    </source>
</evidence>
<dbReference type="InterPro" id="IPR014718">
    <property type="entry name" value="GH-type_carb-bd"/>
</dbReference>
<gene>
    <name evidence="1" type="ORF">HBR001_LOCUS4396</name>
</gene>
<proteinExistence type="predicted"/>
<sequence length="153" mass="17756">MWPFDFVLEYKVKLWITWLEMTLTVHNLNPIAIEFQSLSHNYIHVNNIVKDGLQISGLQGVDYFDKMTKTNHTETRESFGISLMREGQKSIYTPTDGVICNPWIERAANMTDFKDDEYLYMIAIEPGKVIEQQVLEPGTSYKLNQLIMVSKGF</sequence>
<dbReference type="GO" id="GO:0030246">
    <property type="term" value="F:carbohydrate binding"/>
    <property type="evidence" value="ECO:0007669"/>
    <property type="project" value="InterPro"/>
</dbReference>
<accession>A0AAV0TZ59</accession>
<dbReference type="Proteomes" id="UP001162031">
    <property type="component" value="Unassembled WGS sequence"/>
</dbReference>
<reference evidence="1" key="1">
    <citation type="submission" date="2022-12" db="EMBL/GenBank/DDBJ databases">
        <authorList>
            <person name="Webb A."/>
        </authorList>
    </citation>
    <scope>NUCLEOTIDE SEQUENCE</scope>
    <source>
        <strain evidence="1">Hp1</strain>
    </source>
</reference>
<comment type="caution">
    <text evidence="1">The sequence shown here is derived from an EMBL/GenBank/DDBJ whole genome shotgun (WGS) entry which is preliminary data.</text>
</comment>
<dbReference type="PANTHER" id="PTHR11122">
    <property type="entry name" value="APOSPORY-ASSOCIATED PROTEIN C-RELATED"/>
    <property type="match status" value="1"/>
</dbReference>